<dbReference type="RefSeq" id="WP_200270949.1">
    <property type="nucleotide sequence ID" value="NZ_JAENIJ010000018.1"/>
</dbReference>
<sequence length="335" mass="36445">MSLALKAPVKVGIIPTHIKFFEGLAPGSDGKLPRNDEGVILTVAEMERFCEQSPVRPSCVQIPVFAATDPGDSEELMAGLRALGLEVQLILMVGGANPMDPADEDAVVGQLVTLLKSPLARGIKHVSSTSIEEWLNGRPRLEGEAYEAAVAQCVRVHTRAYEEAGLANSSIRHWHLEFLCPGEFTTFTDARRCWDVVAAANQALGKTFFKVLVDAAHCGDSDLSIPENEQLIAEIAAADELGVFHCSAKSTRGCFSTDDGWIGALLTAAAKTGKLEYVFVEILHHQDPMLEPLRQRDPNHAIDTTDGRSYTQTTIDALTDTTHRLNNLVMRGIFK</sequence>
<organism evidence="1 2">
    <name type="scientific">Luteolibacter pohnpeiensis</name>
    <dbReference type="NCBI Taxonomy" id="454153"/>
    <lineage>
        <taxon>Bacteria</taxon>
        <taxon>Pseudomonadati</taxon>
        <taxon>Verrucomicrobiota</taxon>
        <taxon>Verrucomicrobiia</taxon>
        <taxon>Verrucomicrobiales</taxon>
        <taxon>Verrucomicrobiaceae</taxon>
        <taxon>Luteolibacter</taxon>
    </lineage>
</organism>
<dbReference type="AlphaFoldDB" id="A0A934VRF1"/>
<accession>A0A934VRF1</accession>
<dbReference type="InterPro" id="IPR036237">
    <property type="entry name" value="Xyl_isomerase-like_sf"/>
</dbReference>
<dbReference type="Proteomes" id="UP000603141">
    <property type="component" value="Unassembled WGS sequence"/>
</dbReference>
<gene>
    <name evidence="1" type="ORF">JIN85_11935</name>
</gene>
<keyword evidence="2" id="KW-1185">Reference proteome</keyword>
<evidence type="ECO:0008006" key="3">
    <source>
        <dbReference type="Google" id="ProtNLM"/>
    </source>
</evidence>
<evidence type="ECO:0000313" key="1">
    <source>
        <dbReference type="EMBL" id="MBK1883131.1"/>
    </source>
</evidence>
<reference evidence="1" key="1">
    <citation type="submission" date="2021-01" db="EMBL/GenBank/DDBJ databases">
        <title>Modified the classification status of verrucomicrobia.</title>
        <authorList>
            <person name="Feng X."/>
        </authorList>
    </citation>
    <scope>NUCLEOTIDE SEQUENCE</scope>
    <source>
        <strain evidence="1">KCTC 22041</strain>
    </source>
</reference>
<dbReference type="EMBL" id="JAENIJ010000018">
    <property type="protein sequence ID" value="MBK1883131.1"/>
    <property type="molecule type" value="Genomic_DNA"/>
</dbReference>
<dbReference type="Gene3D" id="3.20.20.150">
    <property type="entry name" value="Divalent-metal-dependent TIM barrel enzymes"/>
    <property type="match status" value="1"/>
</dbReference>
<proteinExistence type="predicted"/>
<name>A0A934VRF1_9BACT</name>
<dbReference type="SUPFAM" id="SSF51658">
    <property type="entry name" value="Xylose isomerase-like"/>
    <property type="match status" value="1"/>
</dbReference>
<evidence type="ECO:0000313" key="2">
    <source>
        <dbReference type="Proteomes" id="UP000603141"/>
    </source>
</evidence>
<comment type="caution">
    <text evidence="1">The sequence shown here is derived from an EMBL/GenBank/DDBJ whole genome shotgun (WGS) entry which is preliminary data.</text>
</comment>
<protein>
    <recommendedName>
        <fullName evidence="3">Xylose isomerase-like TIM barrel domain-containing protein</fullName>
    </recommendedName>
</protein>